<dbReference type="GeneTree" id="ENSGT01080000258089"/>
<keyword evidence="3" id="KW-1185">Reference proteome</keyword>
<dbReference type="AlphaFoldDB" id="A0A8C5RWF6"/>
<dbReference type="InterPro" id="IPR050169">
    <property type="entry name" value="Krueppel_C2H2_ZnF"/>
</dbReference>
<sequence length="74" mass="8496">MALKEGIVPFEEVALYFSDEEWSQLDPHQKALHREVMLENYRNAASLGKVLYSPVRVNAIGCFLFKNLQIKVIS</sequence>
<dbReference type="PANTHER" id="PTHR23232">
    <property type="entry name" value="KRAB DOMAIN C2H2 ZINC FINGER"/>
    <property type="match status" value="1"/>
</dbReference>
<dbReference type="Ensembl" id="ENSLLTT00000008956.1">
    <property type="protein sequence ID" value="ENSLLTP00000008630.1"/>
    <property type="gene ID" value="ENSLLTG00000006584.1"/>
</dbReference>
<dbReference type="CDD" id="cd07765">
    <property type="entry name" value="KRAB_A-box"/>
    <property type="match status" value="1"/>
</dbReference>
<dbReference type="PANTHER" id="PTHR23232:SF142">
    <property type="entry name" value="GASTRULA ZINC FINGER PROTEIN XLCGF57.1-LIKE-RELATED"/>
    <property type="match status" value="1"/>
</dbReference>
<organism evidence="2 3">
    <name type="scientific">Laticauda laticaudata</name>
    <name type="common">Blue-ringed sea krait</name>
    <name type="synonym">Blue-lipped sea krait</name>
    <dbReference type="NCBI Taxonomy" id="8630"/>
    <lineage>
        <taxon>Eukaryota</taxon>
        <taxon>Metazoa</taxon>
        <taxon>Chordata</taxon>
        <taxon>Craniata</taxon>
        <taxon>Vertebrata</taxon>
        <taxon>Euteleostomi</taxon>
        <taxon>Lepidosauria</taxon>
        <taxon>Squamata</taxon>
        <taxon>Bifurcata</taxon>
        <taxon>Unidentata</taxon>
        <taxon>Episquamata</taxon>
        <taxon>Toxicofera</taxon>
        <taxon>Serpentes</taxon>
        <taxon>Colubroidea</taxon>
        <taxon>Elapidae</taxon>
        <taxon>Laticaudinae</taxon>
        <taxon>Laticauda</taxon>
    </lineage>
</organism>
<proteinExistence type="predicted"/>
<dbReference type="GO" id="GO:0006355">
    <property type="term" value="P:regulation of DNA-templated transcription"/>
    <property type="evidence" value="ECO:0007669"/>
    <property type="project" value="InterPro"/>
</dbReference>
<evidence type="ECO:0000313" key="2">
    <source>
        <dbReference type="Ensembl" id="ENSLLTP00000008630.1"/>
    </source>
</evidence>
<dbReference type="SUPFAM" id="SSF109640">
    <property type="entry name" value="KRAB domain (Kruppel-associated box)"/>
    <property type="match status" value="1"/>
</dbReference>
<accession>A0A8C5RWF6</accession>
<dbReference type="InterPro" id="IPR036051">
    <property type="entry name" value="KRAB_dom_sf"/>
</dbReference>
<evidence type="ECO:0000313" key="3">
    <source>
        <dbReference type="Proteomes" id="UP000694406"/>
    </source>
</evidence>
<dbReference type="PROSITE" id="PS50805">
    <property type="entry name" value="KRAB"/>
    <property type="match status" value="1"/>
</dbReference>
<dbReference type="Pfam" id="PF01352">
    <property type="entry name" value="KRAB"/>
    <property type="match status" value="1"/>
</dbReference>
<dbReference type="Gene3D" id="6.10.140.140">
    <property type="match status" value="1"/>
</dbReference>
<dbReference type="InterPro" id="IPR001909">
    <property type="entry name" value="KRAB"/>
</dbReference>
<protein>
    <recommendedName>
        <fullName evidence="1">KRAB domain-containing protein</fullName>
    </recommendedName>
</protein>
<feature type="domain" description="KRAB" evidence="1">
    <location>
        <begin position="8"/>
        <end position="74"/>
    </location>
</feature>
<reference evidence="2" key="2">
    <citation type="submission" date="2025-09" db="UniProtKB">
        <authorList>
            <consortium name="Ensembl"/>
        </authorList>
    </citation>
    <scope>IDENTIFICATION</scope>
</reference>
<evidence type="ECO:0000259" key="1">
    <source>
        <dbReference type="PROSITE" id="PS50805"/>
    </source>
</evidence>
<dbReference type="SMART" id="SM00349">
    <property type="entry name" value="KRAB"/>
    <property type="match status" value="1"/>
</dbReference>
<reference evidence="2" key="1">
    <citation type="submission" date="2025-08" db="UniProtKB">
        <authorList>
            <consortium name="Ensembl"/>
        </authorList>
    </citation>
    <scope>IDENTIFICATION</scope>
</reference>
<name>A0A8C5RWF6_LATLA</name>
<dbReference type="Proteomes" id="UP000694406">
    <property type="component" value="Unplaced"/>
</dbReference>